<evidence type="ECO:0000256" key="21">
    <source>
        <dbReference type="ARBA" id="ARBA00048595"/>
    </source>
</evidence>
<evidence type="ECO:0000256" key="17">
    <source>
        <dbReference type="ARBA" id="ARBA00042093"/>
    </source>
</evidence>
<keyword evidence="7" id="KW-0256">Endoplasmic reticulum</keyword>
<evidence type="ECO:0000313" key="24">
    <source>
        <dbReference type="Ensembl" id="ENSLBEP00000015269.1"/>
    </source>
</evidence>
<evidence type="ECO:0000256" key="5">
    <source>
        <dbReference type="ARBA" id="ARBA00022692"/>
    </source>
</evidence>
<evidence type="ECO:0000313" key="25">
    <source>
        <dbReference type="Proteomes" id="UP000261660"/>
    </source>
</evidence>
<evidence type="ECO:0000256" key="8">
    <source>
        <dbReference type="ARBA" id="ARBA00022989"/>
    </source>
</evidence>
<dbReference type="CDD" id="cd03391">
    <property type="entry name" value="PAP2_containing_2_like"/>
    <property type="match status" value="1"/>
</dbReference>
<dbReference type="Gene3D" id="1.20.144.10">
    <property type="entry name" value="Phosphatidic acid phosphatase type 2/haloperoxidase"/>
    <property type="match status" value="1"/>
</dbReference>
<evidence type="ECO:0000256" key="10">
    <source>
        <dbReference type="ARBA" id="ARBA00023136"/>
    </source>
</evidence>
<dbReference type="SMART" id="SM00014">
    <property type="entry name" value="acidPPc"/>
    <property type="match status" value="1"/>
</dbReference>
<accession>A0A3Q3F6L5</accession>
<organism evidence="24 25">
    <name type="scientific">Labrus bergylta</name>
    <name type="common">ballan wrasse</name>
    <dbReference type="NCBI Taxonomy" id="56723"/>
    <lineage>
        <taxon>Eukaryota</taxon>
        <taxon>Metazoa</taxon>
        <taxon>Chordata</taxon>
        <taxon>Craniata</taxon>
        <taxon>Vertebrata</taxon>
        <taxon>Euteleostomi</taxon>
        <taxon>Actinopterygii</taxon>
        <taxon>Neopterygii</taxon>
        <taxon>Teleostei</taxon>
        <taxon>Neoteleostei</taxon>
        <taxon>Acanthomorphata</taxon>
        <taxon>Eupercaria</taxon>
        <taxon>Labriformes</taxon>
        <taxon>Labridae</taxon>
        <taxon>Labrus</taxon>
    </lineage>
</organism>
<comment type="catalytic activity">
    <reaction evidence="19">
        <text>presqualene diphosphate + H2O = presqualene phosphate + phosphate + H(+)</text>
        <dbReference type="Rhea" id="RHEA:67968"/>
        <dbReference type="ChEBI" id="CHEBI:15377"/>
        <dbReference type="ChEBI" id="CHEBI:15378"/>
        <dbReference type="ChEBI" id="CHEBI:43474"/>
        <dbReference type="ChEBI" id="CHEBI:57310"/>
        <dbReference type="ChEBI" id="CHEBI:176803"/>
    </reaction>
    <physiologicalReaction direction="left-to-right" evidence="19">
        <dbReference type="Rhea" id="RHEA:67969"/>
    </physiologicalReaction>
</comment>
<comment type="catalytic activity">
    <reaction evidence="18">
        <text>presqualene phosphate + H2O = presqualene alcohol + phosphate</text>
        <dbReference type="Rhea" id="RHEA:68024"/>
        <dbReference type="ChEBI" id="CHEBI:15377"/>
        <dbReference type="ChEBI" id="CHEBI:43474"/>
        <dbReference type="ChEBI" id="CHEBI:176803"/>
        <dbReference type="ChEBI" id="CHEBI:176962"/>
    </reaction>
    <physiologicalReaction direction="left-to-right" evidence="18">
        <dbReference type="Rhea" id="RHEA:68025"/>
    </physiologicalReaction>
</comment>
<evidence type="ECO:0000256" key="12">
    <source>
        <dbReference type="ARBA" id="ARBA00036036"/>
    </source>
</evidence>
<evidence type="ECO:0000256" key="2">
    <source>
        <dbReference type="ARBA" id="ARBA00004477"/>
    </source>
</evidence>
<protein>
    <recommendedName>
        <fullName evidence="16">Polyisoprenoid diphosphate/phosphate phosphohydrolase PLPP6</fullName>
        <ecNumber evidence="15">3.6.1.68</ecNumber>
    </recommendedName>
    <alternativeName>
        <fullName evidence="17">Phospholipid phosphatase 6</fullName>
    </alternativeName>
</protein>
<evidence type="ECO:0000256" key="13">
    <source>
        <dbReference type="ARBA" id="ARBA00036169"/>
    </source>
</evidence>
<keyword evidence="10" id="KW-0472">Membrane</keyword>
<comment type="similarity">
    <text evidence="4">Belongs to the PA-phosphatase related phosphoesterase family.</text>
</comment>
<evidence type="ECO:0000256" key="16">
    <source>
        <dbReference type="ARBA" id="ARBA00040581"/>
    </source>
</evidence>
<evidence type="ECO:0000256" key="6">
    <source>
        <dbReference type="ARBA" id="ARBA00022801"/>
    </source>
</evidence>
<evidence type="ECO:0000256" key="9">
    <source>
        <dbReference type="ARBA" id="ARBA00023098"/>
    </source>
</evidence>
<keyword evidence="8" id="KW-1133">Transmembrane helix</keyword>
<comment type="catalytic activity">
    <reaction evidence="14">
        <text>(2E,6E,10E)-geranylgeranyl phosphate + H2O = (2E,6E,10E)-geranylgeraniol + phosphate</text>
        <dbReference type="Rhea" id="RHEA:68016"/>
        <dbReference type="ChEBI" id="CHEBI:15377"/>
        <dbReference type="ChEBI" id="CHEBI:43474"/>
        <dbReference type="ChEBI" id="CHEBI:46762"/>
        <dbReference type="ChEBI" id="CHEBI:144936"/>
    </reaction>
    <physiologicalReaction direction="left-to-right" evidence="14">
        <dbReference type="Rhea" id="RHEA:68017"/>
    </physiologicalReaction>
</comment>
<proteinExistence type="inferred from homology"/>
<evidence type="ECO:0000256" key="18">
    <source>
        <dbReference type="ARBA" id="ARBA00047907"/>
    </source>
</evidence>
<dbReference type="Pfam" id="PF01569">
    <property type="entry name" value="PAP2"/>
    <property type="match status" value="1"/>
</dbReference>
<evidence type="ECO:0000256" key="1">
    <source>
        <dbReference type="ARBA" id="ARBA00001611"/>
    </source>
</evidence>
<comment type="catalytic activity">
    <reaction evidence="13">
        <text>(2E)-geranyl phosphate + H2O = (2E)-geraniol + phosphate</text>
        <dbReference type="Rhea" id="RHEA:68020"/>
        <dbReference type="ChEBI" id="CHEBI:15377"/>
        <dbReference type="ChEBI" id="CHEBI:17447"/>
        <dbReference type="ChEBI" id="CHEBI:43474"/>
        <dbReference type="ChEBI" id="CHEBI:88107"/>
    </reaction>
    <physiologicalReaction direction="left-to-right" evidence="13">
        <dbReference type="Rhea" id="RHEA:68021"/>
    </physiologicalReaction>
</comment>
<sequence>MSSPTFRRNSSRGSVCGNRASFECNVRRRSSSCSYFSPEDLNVSLNQPIFTITLRFLLAIDLWLSKQLGVCACEEASWGGIRPLVRLVEFSGHVIPWIIGTVYTLLRGESVEEQEIMLNLALALLLDLLLVRVVKTVIRRRRPAQNRSEILSTFFVERYSFPSGHATRAALCARFLLAQLVDEASMRFLVVGWAALVSLSRLLLARQYVTDVGFGLAMGYCQYSLVERLWVTWDCVQALLLIGLRERLNRAVIC</sequence>
<dbReference type="PANTHER" id="PTHR14969">
    <property type="entry name" value="SPHINGOSINE-1-PHOSPHATE PHOSPHOHYDROLASE"/>
    <property type="match status" value="1"/>
</dbReference>
<dbReference type="SUPFAM" id="SSF48317">
    <property type="entry name" value="Acid phosphatase/Vanadium-dependent haloperoxidase"/>
    <property type="match status" value="1"/>
</dbReference>
<dbReference type="GO" id="GO:0005789">
    <property type="term" value="C:endoplasmic reticulum membrane"/>
    <property type="evidence" value="ECO:0007669"/>
    <property type="project" value="UniProtKB-SubCell"/>
</dbReference>
<dbReference type="GO" id="GO:0005637">
    <property type="term" value="C:nuclear inner membrane"/>
    <property type="evidence" value="ECO:0007669"/>
    <property type="project" value="UniProtKB-SubCell"/>
</dbReference>
<reference evidence="24" key="1">
    <citation type="submission" date="2025-08" db="UniProtKB">
        <authorList>
            <consortium name="Ensembl"/>
        </authorList>
    </citation>
    <scope>IDENTIFICATION</scope>
</reference>
<dbReference type="EC" id="3.6.1.68" evidence="15"/>
<evidence type="ECO:0000256" key="15">
    <source>
        <dbReference type="ARBA" id="ARBA00038898"/>
    </source>
</evidence>
<evidence type="ECO:0000256" key="3">
    <source>
        <dbReference type="ARBA" id="ARBA00004540"/>
    </source>
</evidence>
<comment type="catalytic activity">
    <reaction evidence="21">
        <text>(2E,6E,10E)-geranylgeranyl diphosphate + H2O = (2E,6E,10E)-geranylgeranyl phosphate + phosphate + H(+)</text>
        <dbReference type="Rhea" id="RHEA:68008"/>
        <dbReference type="ChEBI" id="CHEBI:15377"/>
        <dbReference type="ChEBI" id="CHEBI:15378"/>
        <dbReference type="ChEBI" id="CHEBI:43474"/>
        <dbReference type="ChEBI" id="CHEBI:58756"/>
        <dbReference type="ChEBI" id="CHEBI:144936"/>
    </reaction>
    <physiologicalReaction direction="left-to-right" evidence="21">
        <dbReference type="Rhea" id="RHEA:68009"/>
    </physiologicalReaction>
</comment>
<evidence type="ECO:0000256" key="19">
    <source>
        <dbReference type="ARBA" id="ARBA00048331"/>
    </source>
</evidence>
<evidence type="ECO:0000256" key="14">
    <source>
        <dbReference type="ARBA" id="ARBA00036255"/>
    </source>
</evidence>
<dbReference type="Ensembl" id="ENSLBET00000016191.1">
    <property type="protein sequence ID" value="ENSLBEP00000015269.1"/>
    <property type="gene ID" value="ENSLBEG00000011905.1"/>
</dbReference>
<evidence type="ECO:0000256" key="11">
    <source>
        <dbReference type="ARBA" id="ARBA00023242"/>
    </source>
</evidence>
<dbReference type="AlphaFoldDB" id="A0A3Q3F6L5"/>
<comment type="subcellular location">
    <subcellularLocation>
        <location evidence="2">Endoplasmic reticulum membrane</location>
        <topology evidence="2">Multi-pass membrane protein</topology>
    </subcellularLocation>
    <subcellularLocation>
        <location evidence="3">Nucleus inner membrane</location>
    </subcellularLocation>
</comment>
<dbReference type="PANTHER" id="PTHR14969:SF18">
    <property type="entry name" value="POLYISOPRENOID DIPHOSPHATE_PHOSPHATE PHOSPHOHYDROLASE PLPP6"/>
    <property type="match status" value="1"/>
</dbReference>
<keyword evidence="11" id="KW-0539">Nucleus</keyword>
<name>A0A3Q3F6L5_9LABR</name>
<evidence type="ECO:0000256" key="4">
    <source>
        <dbReference type="ARBA" id="ARBA00008816"/>
    </source>
</evidence>
<evidence type="ECO:0000259" key="23">
    <source>
        <dbReference type="SMART" id="SM00014"/>
    </source>
</evidence>
<keyword evidence="6" id="KW-0378">Hydrolase</keyword>
<dbReference type="GO" id="GO:0042392">
    <property type="term" value="F:sphingosine-1-phosphate phosphatase activity"/>
    <property type="evidence" value="ECO:0007669"/>
    <property type="project" value="TreeGrafter"/>
</dbReference>
<keyword evidence="5" id="KW-0812">Transmembrane</keyword>
<feature type="domain" description="Phosphatidic acid phosphatase type 2/haloperoxidase" evidence="23">
    <location>
        <begin position="116"/>
        <end position="227"/>
    </location>
</feature>
<comment type="catalytic activity">
    <reaction evidence="20">
        <text>(2E,6E)-farnesyl diphosphate + H2O = (2E,6E)-farnesyl phosphate + phosphate + H(+)</text>
        <dbReference type="Rhea" id="RHEA:48128"/>
        <dbReference type="ChEBI" id="CHEBI:15377"/>
        <dbReference type="ChEBI" id="CHEBI:15378"/>
        <dbReference type="ChEBI" id="CHEBI:43474"/>
        <dbReference type="ChEBI" id="CHEBI:88226"/>
        <dbReference type="ChEBI" id="CHEBI:175763"/>
    </reaction>
    <physiologicalReaction direction="left-to-right" evidence="20">
        <dbReference type="Rhea" id="RHEA:48129"/>
    </physiologicalReaction>
</comment>
<keyword evidence="25" id="KW-1185">Reference proteome</keyword>
<dbReference type="GeneTree" id="ENSGT00940000160907"/>
<dbReference type="GO" id="GO:0006629">
    <property type="term" value="P:lipid metabolic process"/>
    <property type="evidence" value="ECO:0007669"/>
    <property type="project" value="UniProtKB-KW"/>
</dbReference>
<dbReference type="Proteomes" id="UP000261660">
    <property type="component" value="Unplaced"/>
</dbReference>
<evidence type="ECO:0000256" key="7">
    <source>
        <dbReference type="ARBA" id="ARBA00022824"/>
    </source>
</evidence>
<comment type="catalytic activity">
    <reaction evidence="22">
        <text>(2E)-geranyl diphosphate + H2O = (2E)-geranyl phosphate + phosphate + H(+)</text>
        <dbReference type="Rhea" id="RHEA:47944"/>
        <dbReference type="ChEBI" id="CHEBI:15377"/>
        <dbReference type="ChEBI" id="CHEBI:15378"/>
        <dbReference type="ChEBI" id="CHEBI:43474"/>
        <dbReference type="ChEBI" id="CHEBI:58057"/>
        <dbReference type="ChEBI" id="CHEBI:88107"/>
        <dbReference type="EC" id="3.6.1.68"/>
    </reaction>
    <physiologicalReaction direction="left-to-right" evidence="22">
        <dbReference type="Rhea" id="RHEA:47945"/>
    </physiologicalReaction>
</comment>
<comment type="catalytic activity">
    <reaction evidence="1">
        <text>1,2-dihexadecanoyl-sn-glycero-3-phosphate + H2O = 1,2-dihexadecanoyl-sn-glycerol + phosphate</text>
        <dbReference type="Rhea" id="RHEA:43236"/>
        <dbReference type="ChEBI" id="CHEBI:15377"/>
        <dbReference type="ChEBI" id="CHEBI:43474"/>
        <dbReference type="ChEBI" id="CHEBI:72859"/>
        <dbReference type="ChEBI" id="CHEBI:82929"/>
    </reaction>
    <physiologicalReaction direction="left-to-right" evidence="1">
        <dbReference type="Rhea" id="RHEA:43237"/>
    </physiologicalReaction>
</comment>
<dbReference type="InParanoid" id="A0A3Q3F6L5"/>
<evidence type="ECO:0000256" key="22">
    <source>
        <dbReference type="ARBA" id="ARBA00049227"/>
    </source>
</evidence>
<keyword evidence="9" id="KW-0443">Lipid metabolism</keyword>
<dbReference type="InterPro" id="IPR036938">
    <property type="entry name" value="PAP2/HPO_sf"/>
</dbReference>
<dbReference type="InterPro" id="IPR000326">
    <property type="entry name" value="PAP2/HPO"/>
</dbReference>
<comment type="catalytic activity">
    <reaction evidence="12">
        <text>(2E,6E)-farnesyl phosphate + H2O = (2E,6E)-farnesol + phosphate</text>
        <dbReference type="Rhea" id="RHEA:48132"/>
        <dbReference type="ChEBI" id="CHEBI:15377"/>
        <dbReference type="ChEBI" id="CHEBI:16619"/>
        <dbReference type="ChEBI" id="CHEBI:43474"/>
        <dbReference type="ChEBI" id="CHEBI:88226"/>
    </reaction>
    <physiologicalReaction direction="left-to-right" evidence="12">
        <dbReference type="Rhea" id="RHEA:48133"/>
    </physiologicalReaction>
</comment>
<reference evidence="24" key="2">
    <citation type="submission" date="2025-09" db="UniProtKB">
        <authorList>
            <consortium name="Ensembl"/>
        </authorList>
    </citation>
    <scope>IDENTIFICATION</scope>
</reference>
<evidence type="ECO:0000256" key="20">
    <source>
        <dbReference type="ARBA" id="ARBA00048426"/>
    </source>
</evidence>